<keyword evidence="2" id="KW-1185">Reference proteome</keyword>
<evidence type="ECO:0000313" key="2">
    <source>
        <dbReference type="Proteomes" id="UP001163687"/>
    </source>
</evidence>
<accession>A0AA35CKN4</accession>
<organism evidence="1 2">
    <name type="scientific">Caldinitratiruptor microaerophilus</name>
    <dbReference type="NCBI Taxonomy" id="671077"/>
    <lineage>
        <taxon>Bacteria</taxon>
        <taxon>Bacillati</taxon>
        <taxon>Bacillota</taxon>
        <taxon>Clostridia</taxon>
        <taxon>Eubacteriales</taxon>
        <taxon>Symbiobacteriaceae</taxon>
        <taxon>Caldinitratiruptor</taxon>
    </lineage>
</organism>
<dbReference type="KEGG" id="cmic:caldi_13690"/>
<dbReference type="Proteomes" id="UP001163687">
    <property type="component" value="Chromosome"/>
</dbReference>
<protein>
    <submittedName>
        <fullName evidence="1">Uncharacterized protein</fullName>
    </submittedName>
</protein>
<dbReference type="RefSeq" id="WP_264844343.1">
    <property type="nucleotide sequence ID" value="NZ_AP025628.1"/>
</dbReference>
<reference evidence="1" key="1">
    <citation type="submission" date="2022-03" db="EMBL/GenBank/DDBJ databases">
        <title>Complete genome sequence of Caldinitratiruptor microaerophilus.</title>
        <authorList>
            <person name="Mukaiyama R."/>
            <person name="Nishiyama T."/>
            <person name="Ueda K."/>
        </authorList>
    </citation>
    <scope>NUCLEOTIDE SEQUENCE</scope>
    <source>
        <strain evidence="1">JCM 16183</strain>
    </source>
</reference>
<sequence>MRDDLEQLALAEGYDSPADAIQADVFEDGGQGVPVGGQNDGASLLAALSTIERHIHPLAPDQLAAVLFLRHFGPERLRAVADDYLALYNLQAGPDALLAALESAALIRAFKGYTTSVQAGGVSSPLRRLGIRR</sequence>
<evidence type="ECO:0000313" key="1">
    <source>
        <dbReference type="EMBL" id="BDG60279.1"/>
    </source>
</evidence>
<dbReference type="EMBL" id="AP025628">
    <property type="protein sequence ID" value="BDG60279.1"/>
    <property type="molecule type" value="Genomic_DNA"/>
</dbReference>
<proteinExistence type="predicted"/>
<dbReference type="AlphaFoldDB" id="A0AA35CKN4"/>
<name>A0AA35CKN4_9FIRM</name>
<gene>
    <name evidence="1" type="ORF">caldi_13690</name>
</gene>